<sequence length="364" mass="38709">MGNEQSQLGGGGPPANSYGFQVLRNISPTLNLDPFFDFIVGINGRPIEDPNPNLFLQEVYNCAGSVLRLGVWSGKGGRLRDVDVDLTQPKLDGFGLTHDGRVQLGLSVQWTPLSVAGNVWRILRVQENSPADLAGLIEEEDFIVGTPEGIVHGENGMSALIQDFQDRPLRLYVHNHPTNTTRELTITPHRNWGGDGLLGCVLGFGHLHKLPAPLEEAVEAPGETLFDSAFQSPATPNYPQQQFTTFSPVSGQGYPPPSHTPQGGYSSGGNDGFSPVPFVGNEGFVTAASLAPPPPPMASSQGEVAVRSKAKKKTGHRGAVDMDAYLREGEEKSKELDVHVGGAKAGEGAPPPPKGIPPPPKKGD</sequence>
<feature type="region of interest" description="Disordered" evidence="5">
    <location>
        <begin position="228"/>
        <end position="274"/>
    </location>
</feature>
<dbReference type="SUPFAM" id="SSF50156">
    <property type="entry name" value="PDZ domain-like"/>
    <property type="match status" value="1"/>
</dbReference>
<reference evidence="7 8" key="1">
    <citation type="journal article" date="2018" name="Nat. Ecol. Evol.">
        <title>Pezizomycetes genomes reveal the molecular basis of ectomycorrhizal truffle lifestyle.</title>
        <authorList>
            <person name="Murat C."/>
            <person name="Payen T."/>
            <person name="Noel B."/>
            <person name="Kuo A."/>
            <person name="Morin E."/>
            <person name="Chen J."/>
            <person name="Kohler A."/>
            <person name="Krizsan K."/>
            <person name="Balestrini R."/>
            <person name="Da Silva C."/>
            <person name="Montanini B."/>
            <person name="Hainaut M."/>
            <person name="Levati E."/>
            <person name="Barry K.W."/>
            <person name="Belfiori B."/>
            <person name="Cichocki N."/>
            <person name="Clum A."/>
            <person name="Dockter R.B."/>
            <person name="Fauchery L."/>
            <person name="Guy J."/>
            <person name="Iotti M."/>
            <person name="Le Tacon F."/>
            <person name="Lindquist E.A."/>
            <person name="Lipzen A."/>
            <person name="Malagnac F."/>
            <person name="Mello A."/>
            <person name="Molinier V."/>
            <person name="Miyauchi S."/>
            <person name="Poulain J."/>
            <person name="Riccioni C."/>
            <person name="Rubini A."/>
            <person name="Sitrit Y."/>
            <person name="Splivallo R."/>
            <person name="Traeger S."/>
            <person name="Wang M."/>
            <person name="Zifcakova L."/>
            <person name="Wipf D."/>
            <person name="Zambonelli A."/>
            <person name="Paolocci F."/>
            <person name="Nowrousian M."/>
            <person name="Ottonello S."/>
            <person name="Baldrian P."/>
            <person name="Spatafora J.W."/>
            <person name="Henrissat B."/>
            <person name="Nagy L.G."/>
            <person name="Aury J.M."/>
            <person name="Wincker P."/>
            <person name="Grigoriev I.V."/>
            <person name="Bonfante P."/>
            <person name="Martin F.M."/>
        </authorList>
    </citation>
    <scope>NUCLEOTIDE SEQUENCE [LARGE SCALE GENOMIC DNA]</scope>
    <source>
        <strain evidence="7 8">RN42</strain>
    </source>
</reference>
<feature type="domain" description="PDZ GRASP-type" evidence="6">
    <location>
        <begin position="18"/>
        <end position="113"/>
    </location>
</feature>
<dbReference type="InterPro" id="IPR007583">
    <property type="entry name" value="GRASP55_65"/>
</dbReference>
<dbReference type="PROSITE" id="PS51865">
    <property type="entry name" value="PDZ_GRASP"/>
    <property type="match status" value="2"/>
</dbReference>
<dbReference type="Gene3D" id="2.30.42.10">
    <property type="match status" value="2"/>
</dbReference>
<dbReference type="InterPro" id="IPR036034">
    <property type="entry name" value="PDZ_sf"/>
</dbReference>
<comment type="subcellular location">
    <subcellularLocation>
        <location evidence="1">Golgi apparatus membrane</location>
    </subcellularLocation>
</comment>
<protein>
    <recommendedName>
        <fullName evidence="6">PDZ GRASP-type domain-containing protein</fullName>
    </recommendedName>
</protein>
<feature type="compositionally biased region" description="Pro residues" evidence="5">
    <location>
        <begin position="349"/>
        <end position="364"/>
    </location>
</feature>
<name>A0A3N4ILK8_ASCIM</name>
<gene>
    <name evidence="7" type="ORF">BJ508DRAFT_301929</name>
</gene>
<keyword evidence="4" id="KW-0472">Membrane</keyword>
<dbReference type="Pfam" id="PF04495">
    <property type="entry name" value="GRASP55_65"/>
    <property type="match status" value="1"/>
</dbReference>
<feature type="compositionally biased region" description="Polar residues" evidence="5">
    <location>
        <begin position="229"/>
        <end position="250"/>
    </location>
</feature>
<keyword evidence="3" id="KW-0333">Golgi apparatus</keyword>
<keyword evidence="2" id="KW-0677">Repeat</keyword>
<dbReference type="InterPro" id="IPR024958">
    <property type="entry name" value="GRASP_PDZ"/>
</dbReference>
<accession>A0A3N4ILK8</accession>
<dbReference type="GO" id="GO:0007030">
    <property type="term" value="P:Golgi organization"/>
    <property type="evidence" value="ECO:0007669"/>
    <property type="project" value="TreeGrafter"/>
</dbReference>
<evidence type="ECO:0000256" key="1">
    <source>
        <dbReference type="ARBA" id="ARBA00004394"/>
    </source>
</evidence>
<evidence type="ECO:0000256" key="4">
    <source>
        <dbReference type="ARBA" id="ARBA00023136"/>
    </source>
</evidence>
<evidence type="ECO:0000259" key="6">
    <source>
        <dbReference type="PROSITE" id="PS51865"/>
    </source>
</evidence>
<evidence type="ECO:0000313" key="7">
    <source>
        <dbReference type="EMBL" id="RPA86566.1"/>
    </source>
</evidence>
<evidence type="ECO:0000313" key="8">
    <source>
        <dbReference type="Proteomes" id="UP000275078"/>
    </source>
</evidence>
<proteinExistence type="predicted"/>
<dbReference type="EMBL" id="ML119649">
    <property type="protein sequence ID" value="RPA86566.1"/>
    <property type="molecule type" value="Genomic_DNA"/>
</dbReference>
<dbReference type="PANTHER" id="PTHR12893:SF0">
    <property type="entry name" value="GRASP65"/>
    <property type="match status" value="1"/>
</dbReference>
<evidence type="ECO:0000256" key="3">
    <source>
        <dbReference type="ARBA" id="ARBA00023034"/>
    </source>
</evidence>
<keyword evidence="8" id="KW-1185">Reference proteome</keyword>
<evidence type="ECO:0000256" key="2">
    <source>
        <dbReference type="ARBA" id="ARBA00022737"/>
    </source>
</evidence>
<evidence type="ECO:0000256" key="5">
    <source>
        <dbReference type="SAM" id="MobiDB-lite"/>
    </source>
</evidence>
<dbReference type="AlphaFoldDB" id="A0A3N4ILK8"/>
<dbReference type="Proteomes" id="UP000275078">
    <property type="component" value="Unassembled WGS sequence"/>
</dbReference>
<dbReference type="PANTHER" id="PTHR12893">
    <property type="entry name" value="GOLGI REASSEMBLY STACKING PROTEIN GRASP"/>
    <property type="match status" value="1"/>
</dbReference>
<dbReference type="GO" id="GO:0000139">
    <property type="term" value="C:Golgi membrane"/>
    <property type="evidence" value="ECO:0007669"/>
    <property type="project" value="UniProtKB-SubCell"/>
</dbReference>
<feature type="domain" description="PDZ GRASP-type" evidence="6">
    <location>
        <begin position="118"/>
        <end position="207"/>
    </location>
</feature>
<organism evidence="7 8">
    <name type="scientific">Ascobolus immersus RN42</name>
    <dbReference type="NCBI Taxonomy" id="1160509"/>
    <lineage>
        <taxon>Eukaryota</taxon>
        <taxon>Fungi</taxon>
        <taxon>Dikarya</taxon>
        <taxon>Ascomycota</taxon>
        <taxon>Pezizomycotina</taxon>
        <taxon>Pezizomycetes</taxon>
        <taxon>Pezizales</taxon>
        <taxon>Ascobolaceae</taxon>
        <taxon>Ascobolus</taxon>
    </lineage>
</organism>
<dbReference type="OrthoDB" id="3318at2759"/>
<feature type="region of interest" description="Disordered" evidence="5">
    <location>
        <begin position="291"/>
        <end position="364"/>
    </location>
</feature>
<dbReference type="STRING" id="1160509.A0A3N4ILK8"/>
<feature type="compositionally biased region" description="Basic and acidic residues" evidence="5">
    <location>
        <begin position="318"/>
        <end position="338"/>
    </location>
</feature>